<gene>
    <name evidence="1" type="ordered locus">CHU_1102</name>
</gene>
<name>A0A6N4SPW0_CYTH3</name>
<evidence type="ECO:0000313" key="2">
    <source>
        <dbReference type="Proteomes" id="UP000001822"/>
    </source>
</evidence>
<proteinExistence type="predicted"/>
<sequence length="214" mass="24659">MQMILINYLLFYFLLTLLLLNPFMKYILFSVLTGILFSCGSHSDTQNLEINTEPYADSLQQTTVVTKESEAGKTDAEVMVDVLVDVLGNNIAEKRKKDSAKFANREKVWVYQIGLAEKNEQQLWKVYDRIKSMGNIYAFKQSDDSYILIWNDFYTQEQLIDSLYHFNMRLSKAGVSDIAKPYDIMTDCKLKEKVVHTGGIKNSKKQVMPCLMCD</sequence>
<dbReference type="KEGG" id="chu:CHU_1102"/>
<accession>A0A6N4SPW0</accession>
<dbReference type="AlphaFoldDB" id="A0A6N4SPW0"/>
<protein>
    <submittedName>
        <fullName evidence="1">Uncharacterized protein</fullName>
    </submittedName>
</protein>
<dbReference type="Proteomes" id="UP000001822">
    <property type="component" value="Chromosome"/>
</dbReference>
<dbReference type="EMBL" id="CP000383">
    <property type="protein sequence ID" value="ABG58378.1"/>
    <property type="molecule type" value="Genomic_DNA"/>
</dbReference>
<organism evidence="1 2">
    <name type="scientific">Cytophaga hutchinsonii (strain ATCC 33406 / DSM 1761 / CIP 103989 / NBRC 15051 / NCIMB 9469 / D465)</name>
    <dbReference type="NCBI Taxonomy" id="269798"/>
    <lineage>
        <taxon>Bacteria</taxon>
        <taxon>Pseudomonadati</taxon>
        <taxon>Bacteroidota</taxon>
        <taxon>Cytophagia</taxon>
        <taxon>Cytophagales</taxon>
        <taxon>Cytophagaceae</taxon>
        <taxon>Cytophaga</taxon>
    </lineage>
</organism>
<evidence type="ECO:0000313" key="1">
    <source>
        <dbReference type="EMBL" id="ABG58378.1"/>
    </source>
</evidence>
<reference evidence="1 2" key="1">
    <citation type="journal article" date="2007" name="Appl. Environ. Microbiol.">
        <title>Genome sequence of the cellulolytic gliding bacterium Cytophaga hutchinsonii.</title>
        <authorList>
            <person name="Xie G."/>
            <person name="Bruce D.C."/>
            <person name="Challacombe J.F."/>
            <person name="Chertkov O."/>
            <person name="Detter J.C."/>
            <person name="Gilna P."/>
            <person name="Han C.S."/>
            <person name="Lucas S."/>
            <person name="Misra M."/>
            <person name="Myers G.L."/>
            <person name="Richardson P."/>
            <person name="Tapia R."/>
            <person name="Thayer N."/>
            <person name="Thompson L.S."/>
            <person name="Brettin T.S."/>
            <person name="Henrissat B."/>
            <person name="Wilson D.B."/>
            <person name="McBride M.J."/>
        </authorList>
    </citation>
    <scope>NUCLEOTIDE SEQUENCE [LARGE SCALE GENOMIC DNA]</scope>
    <source>
        <strain evidence="2">ATCC 33406 / DSM 1761 / CIP 103989 / NBRC 15051 / NCIMB 9469 / D465</strain>
    </source>
</reference>
<keyword evidence="2" id="KW-1185">Reference proteome</keyword>